<dbReference type="InterPro" id="IPR036249">
    <property type="entry name" value="Thioredoxin-like_sf"/>
</dbReference>
<protein>
    <recommendedName>
        <fullName evidence="3">Glutathione peroxidase</fullName>
    </recommendedName>
</protein>
<sequence length="53" mass="5760">MANLQRESNDGFLLAASVQDASGKDVDLSTYKGKLLLIVNVASQWYNDLSSVN</sequence>
<dbReference type="Gene3D" id="3.40.30.10">
    <property type="entry name" value="Glutaredoxin"/>
    <property type="match status" value="1"/>
</dbReference>
<dbReference type="AlphaFoldDB" id="A0A811QX99"/>
<organism evidence="1 2">
    <name type="scientific">Miscanthus lutarioriparius</name>
    <dbReference type="NCBI Taxonomy" id="422564"/>
    <lineage>
        <taxon>Eukaryota</taxon>
        <taxon>Viridiplantae</taxon>
        <taxon>Streptophyta</taxon>
        <taxon>Embryophyta</taxon>
        <taxon>Tracheophyta</taxon>
        <taxon>Spermatophyta</taxon>
        <taxon>Magnoliopsida</taxon>
        <taxon>Liliopsida</taxon>
        <taxon>Poales</taxon>
        <taxon>Poaceae</taxon>
        <taxon>PACMAD clade</taxon>
        <taxon>Panicoideae</taxon>
        <taxon>Andropogonodae</taxon>
        <taxon>Andropogoneae</taxon>
        <taxon>Saccharinae</taxon>
        <taxon>Miscanthus</taxon>
    </lineage>
</organism>
<dbReference type="OrthoDB" id="446890at2759"/>
<evidence type="ECO:0000313" key="2">
    <source>
        <dbReference type="Proteomes" id="UP000604825"/>
    </source>
</evidence>
<comment type="caution">
    <text evidence="1">The sequence shown here is derived from an EMBL/GenBank/DDBJ whole genome shotgun (WGS) entry which is preliminary data.</text>
</comment>
<reference evidence="1" key="1">
    <citation type="submission" date="2020-10" db="EMBL/GenBank/DDBJ databases">
        <authorList>
            <person name="Han B."/>
            <person name="Lu T."/>
            <person name="Zhao Q."/>
            <person name="Huang X."/>
            <person name="Zhao Y."/>
        </authorList>
    </citation>
    <scope>NUCLEOTIDE SEQUENCE</scope>
</reference>
<dbReference type="EMBL" id="CAJGYO010000011">
    <property type="protein sequence ID" value="CAD6260896.1"/>
    <property type="molecule type" value="Genomic_DNA"/>
</dbReference>
<evidence type="ECO:0008006" key="3">
    <source>
        <dbReference type="Google" id="ProtNLM"/>
    </source>
</evidence>
<dbReference type="SUPFAM" id="SSF52833">
    <property type="entry name" value="Thioredoxin-like"/>
    <property type="match status" value="1"/>
</dbReference>
<evidence type="ECO:0000313" key="1">
    <source>
        <dbReference type="EMBL" id="CAD6260896.1"/>
    </source>
</evidence>
<accession>A0A811QX99</accession>
<dbReference type="Proteomes" id="UP000604825">
    <property type="component" value="Unassembled WGS sequence"/>
</dbReference>
<name>A0A811QX99_9POAL</name>
<keyword evidence="2" id="KW-1185">Reference proteome</keyword>
<gene>
    <name evidence="1" type="ORF">NCGR_LOCUS44319</name>
</gene>
<proteinExistence type="predicted"/>